<dbReference type="EMBL" id="BMAU01021036">
    <property type="protein sequence ID" value="GFX87637.1"/>
    <property type="molecule type" value="Genomic_DNA"/>
</dbReference>
<keyword evidence="2" id="KW-1185">Reference proteome</keyword>
<dbReference type="InterPro" id="IPR043502">
    <property type="entry name" value="DNA/RNA_pol_sf"/>
</dbReference>
<accession>A0A8X6R866</accession>
<organism evidence="1 2">
    <name type="scientific">Trichonephila clavipes</name>
    <name type="common">Golden silk orbweaver</name>
    <name type="synonym">Nephila clavipes</name>
    <dbReference type="NCBI Taxonomy" id="2585209"/>
    <lineage>
        <taxon>Eukaryota</taxon>
        <taxon>Metazoa</taxon>
        <taxon>Ecdysozoa</taxon>
        <taxon>Arthropoda</taxon>
        <taxon>Chelicerata</taxon>
        <taxon>Arachnida</taxon>
        <taxon>Araneae</taxon>
        <taxon>Araneomorphae</taxon>
        <taxon>Entelegynae</taxon>
        <taxon>Araneoidea</taxon>
        <taxon>Nephilidae</taxon>
        <taxon>Trichonephila</taxon>
    </lineage>
</organism>
<dbReference type="Gene3D" id="3.10.10.10">
    <property type="entry name" value="HIV Type 1 Reverse Transcriptase, subunit A, domain 1"/>
    <property type="match status" value="1"/>
</dbReference>
<comment type="caution">
    <text evidence="1">The sequence shown here is derived from an EMBL/GenBank/DDBJ whole genome shotgun (WGS) entry which is preliminary data.</text>
</comment>
<sequence>MFHVFEDLEYPCILGIDFICGSKIILDFDPKFLAIPDSQIDKVVKINRGLHALYHEIDTGDNSTVVSRPYRRDRLKQKVLYYHVDKMLKGTKVPIQSPCASPVVLCKKIKGYRKIIWKRIDLLSIIGNLMQLQSTPVIPYP</sequence>
<reference evidence="1" key="1">
    <citation type="submission" date="2020-08" db="EMBL/GenBank/DDBJ databases">
        <title>Multicomponent nature underlies the extraordinary mechanical properties of spider dragline silk.</title>
        <authorList>
            <person name="Kono N."/>
            <person name="Nakamura H."/>
            <person name="Mori M."/>
            <person name="Yoshida Y."/>
            <person name="Ohtoshi R."/>
            <person name="Malay A.D."/>
            <person name="Moran D.A.P."/>
            <person name="Tomita M."/>
            <person name="Numata K."/>
            <person name="Arakawa K."/>
        </authorList>
    </citation>
    <scope>NUCLEOTIDE SEQUENCE</scope>
</reference>
<evidence type="ECO:0000313" key="1">
    <source>
        <dbReference type="EMBL" id="GFX87637.1"/>
    </source>
</evidence>
<protein>
    <submittedName>
        <fullName evidence="1">Uncharacterized protein</fullName>
    </submittedName>
</protein>
<dbReference type="SUPFAM" id="SSF56672">
    <property type="entry name" value="DNA/RNA polymerases"/>
    <property type="match status" value="1"/>
</dbReference>
<gene>
    <name evidence="1" type="ORF">TNCV_2465301</name>
</gene>
<proteinExistence type="predicted"/>
<evidence type="ECO:0000313" key="2">
    <source>
        <dbReference type="Proteomes" id="UP000887159"/>
    </source>
</evidence>
<name>A0A8X6R866_TRICX</name>
<dbReference type="AlphaFoldDB" id="A0A8X6R866"/>
<dbReference type="GO" id="GO:0071897">
    <property type="term" value="P:DNA biosynthetic process"/>
    <property type="evidence" value="ECO:0007669"/>
    <property type="project" value="UniProtKB-ARBA"/>
</dbReference>
<dbReference type="Proteomes" id="UP000887159">
    <property type="component" value="Unassembled WGS sequence"/>
</dbReference>